<dbReference type="EMBL" id="VMGN01000011">
    <property type="protein sequence ID" value="TSC94518.1"/>
    <property type="molecule type" value="Genomic_DNA"/>
</dbReference>
<feature type="compositionally biased region" description="Basic and acidic residues" evidence="1">
    <location>
        <begin position="27"/>
        <end position="44"/>
    </location>
</feature>
<gene>
    <name evidence="2" type="ORF">Athens101428_267</name>
</gene>
<organism evidence="2 3">
    <name type="scientific">Candidatus Berkelbacteria bacterium Athens1014_28</name>
    <dbReference type="NCBI Taxonomy" id="2017145"/>
    <lineage>
        <taxon>Bacteria</taxon>
        <taxon>Candidatus Berkelbacteria</taxon>
    </lineage>
</organism>
<evidence type="ECO:0000313" key="2">
    <source>
        <dbReference type="EMBL" id="TSC94518.1"/>
    </source>
</evidence>
<sequence>MDQIDAEAEVAKAKPEQGTPASKLAARKAEIEAEERAKDADKAARAGKVAQDVFGPTAAAEVAEAAAAVTETGAQSRLTQMKAETQARKDTSETKSAAENQSETKFLDENYESKGVLSQQSITEFSNLVIRSVSWIDQKVRAPQVVIKDQSKNGKYFLADGWGRNTFSGVEFNPKTGESIERNLVEISVTDLVSGRIEWYLEKS</sequence>
<feature type="compositionally biased region" description="Polar residues" evidence="1">
    <location>
        <begin position="94"/>
        <end position="104"/>
    </location>
</feature>
<comment type="caution">
    <text evidence="2">The sequence shown here is derived from an EMBL/GenBank/DDBJ whole genome shotgun (WGS) entry which is preliminary data.</text>
</comment>
<feature type="region of interest" description="Disordered" evidence="1">
    <location>
        <begin position="1"/>
        <end position="51"/>
    </location>
</feature>
<evidence type="ECO:0000256" key="1">
    <source>
        <dbReference type="SAM" id="MobiDB-lite"/>
    </source>
</evidence>
<accession>A0A554LNU1</accession>
<dbReference type="Proteomes" id="UP000316495">
    <property type="component" value="Unassembled WGS sequence"/>
</dbReference>
<proteinExistence type="predicted"/>
<evidence type="ECO:0000313" key="3">
    <source>
        <dbReference type="Proteomes" id="UP000316495"/>
    </source>
</evidence>
<dbReference type="AlphaFoldDB" id="A0A554LNU1"/>
<feature type="compositionally biased region" description="Polar residues" evidence="1">
    <location>
        <begin position="73"/>
        <end position="83"/>
    </location>
</feature>
<name>A0A554LNU1_9BACT</name>
<reference evidence="2 3" key="1">
    <citation type="submission" date="2017-07" db="EMBL/GenBank/DDBJ databases">
        <title>Mechanisms for carbon and nitrogen cycling indicate functional differentiation within the Candidate Phyla Radiation.</title>
        <authorList>
            <person name="Danczak R.E."/>
            <person name="Johnston M.D."/>
            <person name="Kenah C."/>
            <person name="Slattery M."/>
            <person name="Wrighton K.C."/>
            <person name="Wilkins M.J."/>
        </authorList>
    </citation>
    <scope>NUCLEOTIDE SEQUENCE [LARGE SCALE GENOMIC DNA]</scope>
    <source>
        <strain evidence="2">Athens1014_28</strain>
    </source>
</reference>
<protein>
    <submittedName>
        <fullName evidence="2">Uncharacterized protein</fullName>
    </submittedName>
</protein>
<feature type="region of interest" description="Disordered" evidence="1">
    <location>
        <begin position="71"/>
        <end position="105"/>
    </location>
</feature>